<evidence type="ECO:0000313" key="1">
    <source>
        <dbReference type="EMBL" id="MDR8434562.1"/>
    </source>
</evidence>
<proteinExistence type="predicted"/>
<feature type="non-terminal residue" evidence="1">
    <location>
        <position position="1"/>
    </location>
</feature>
<reference evidence="1" key="1">
    <citation type="submission" date="2019-07" db="EMBL/GenBank/DDBJ databases">
        <title>Biological characteristics of mucoid Acinetobacter baumannii from a general hospital in China.</title>
        <authorList>
            <person name="Hua X."/>
            <person name="Yu Y."/>
        </authorList>
    </citation>
    <scope>NUCLEOTIDE SEQUENCE</scope>
    <source>
        <strain evidence="1">N8</strain>
    </source>
</reference>
<sequence>TYVLACETKNNGQPRFVRSAIKTLRSYMYGREEILTPVLLAPYLSADSRQICQENNIAFLDMEGNAQLQFGGVYIDHRMP</sequence>
<protein>
    <submittedName>
        <fullName evidence="1">Uncharacterized protein</fullName>
    </submittedName>
</protein>
<comment type="caution">
    <text evidence="1">The sequence shown here is derived from an EMBL/GenBank/DDBJ whole genome shotgun (WGS) entry which is preliminary data.</text>
</comment>
<dbReference type="AlphaFoldDB" id="A0ABD5DXV5"/>
<feature type="non-terminal residue" evidence="1">
    <location>
        <position position="80"/>
    </location>
</feature>
<accession>A0ABD5DXV5</accession>
<name>A0ABD5DXV5_ACIBA</name>
<organism evidence="1">
    <name type="scientific">Acinetobacter baumannii</name>
    <dbReference type="NCBI Taxonomy" id="470"/>
    <lineage>
        <taxon>Bacteria</taxon>
        <taxon>Pseudomonadati</taxon>
        <taxon>Pseudomonadota</taxon>
        <taxon>Gammaproteobacteria</taxon>
        <taxon>Moraxellales</taxon>
        <taxon>Moraxellaceae</taxon>
        <taxon>Acinetobacter</taxon>
        <taxon>Acinetobacter calcoaceticus/baumannii complex</taxon>
    </lineage>
</organism>
<gene>
    <name evidence="1" type="ORF">FPK63_26370</name>
</gene>
<dbReference type="EMBL" id="VMAF01001561">
    <property type="protein sequence ID" value="MDR8434562.1"/>
    <property type="molecule type" value="Genomic_DNA"/>
</dbReference>